<proteinExistence type="predicted"/>
<accession>A0A974GYB1</accession>
<feature type="region of interest" description="Disordered" evidence="1">
    <location>
        <begin position="135"/>
        <end position="183"/>
    </location>
</feature>
<feature type="compositionally biased region" description="Polar residues" evidence="1">
    <location>
        <begin position="66"/>
        <end position="85"/>
    </location>
</feature>
<sequence length="183" mass="19930">MSSPDPDSGLKGTVLLTKKGESNQRNLIKNSNNVRPKPSEAEGQQDSKSTNVKPSLVNKEIRRQCGTDNASGLSLSNGMPRTSLGNGMLGDGRTSGTMARQHKEDLTKIKLQQDIRQAHSSSNVHTKTDFNLKRSVSLYRNGSASQQPPRQVATEKNSTGSLQRRKYSTSSTGRKKSVPESSF</sequence>
<feature type="compositionally biased region" description="Polar residues" evidence="1">
    <location>
        <begin position="23"/>
        <end position="34"/>
    </location>
</feature>
<organism evidence="2">
    <name type="scientific">Xenopus laevis</name>
    <name type="common">African clawed frog</name>
    <dbReference type="NCBI Taxonomy" id="8355"/>
    <lineage>
        <taxon>Eukaryota</taxon>
        <taxon>Metazoa</taxon>
        <taxon>Chordata</taxon>
        <taxon>Craniata</taxon>
        <taxon>Vertebrata</taxon>
        <taxon>Euteleostomi</taxon>
        <taxon>Amphibia</taxon>
        <taxon>Batrachia</taxon>
        <taxon>Anura</taxon>
        <taxon>Pipoidea</taxon>
        <taxon>Pipidae</taxon>
        <taxon>Xenopodinae</taxon>
        <taxon>Xenopus</taxon>
        <taxon>Xenopus</taxon>
    </lineage>
</organism>
<reference evidence="2" key="1">
    <citation type="submission" date="2016-05" db="EMBL/GenBank/DDBJ databases">
        <title>WGS assembly of Xenopus laevis.</title>
        <authorList>
            <person name="Session A."/>
            <person name="Uno Y."/>
            <person name="Kwon T."/>
            <person name="Chapman J."/>
            <person name="Toyoda A."/>
            <person name="Takahashi S."/>
            <person name="Fukui A."/>
            <person name="Hikosaka A."/>
            <person name="Putnam N."/>
            <person name="Stites J."/>
            <person name="Van Heeringen S."/>
            <person name="Quigley I."/>
            <person name="Heinz S."/>
            <person name="Hellsten U."/>
            <person name="Lyons J."/>
            <person name="Suzuki A."/>
            <person name="Kondo M."/>
            <person name="Ogino H."/>
            <person name="Ochi H."/>
            <person name="Bogdanovic O."/>
            <person name="Lister R."/>
            <person name="Georgiou G."/>
            <person name="Paranjpe S."/>
            <person name="Van Kruijsbergen I."/>
            <person name="Mozaffari S."/>
            <person name="Shu S."/>
            <person name="Schmutz J."/>
            <person name="Jenkins J."/>
            <person name="Grimwood J."/>
            <person name="Carlson J."/>
            <person name="Mitros T."/>
            <person name="Simakov O."/>
            <person name="Heald R."/>
            <person name="Miller K."/>
            <person name="Haudenschild C."/>
            <person name="Kuroki Y."/>
            <person name="Tanaka T."/>
            <person name="Michiue T."/>
            <person name="Watanabe M."/>
            <person name="Kinoshita T."/>
            <person name="Ohta Y."/>
            <person name="Mawaribuchi S."/>
            <person name="Suzuki Y."/>
            <person name="Haramoto Y."/>
            <person name="Yamamoto T."/>
            <person name="Takagi C."/>
            <person name="Kitzman J."/>
            <person name="Shendure J."/>
            <person name="Nakayama T."/>
            <person name="Izutsu Y."/>
            <person name="Robert J."/>
            <person name="Dichmann D."/>
            <person name="Flajnik M."/>
            <person name="Houston D."/>
            <person name="Marcotte E."/>
            <person name="Wallingford J."/>
            <person name="Ito Y."/>
            <person name="Asashima M."/>
            <person name="Ueno N."/>
            <person name="Matsuda Y."/>
            <person name="Jan Veenstra G."/>
            <person name="Fujiyama A."/>
            <person name="Harland R."/>
            <person name="Taira M."/>
            <person name="Rokhsar D.S."/>
        </authorList>
    </citation>
    <scope>NUCLEOTIDE SEQUENCE</scope>
    <source>
        <strain evidence="2">J</strain>
        <tissue evidence="2">Blood</tissue>
    </source>
</reference>
<evidence type="ECO:0000256" key="1">
    <source>
        <dbReference type="SAM" id="MobiDB-lite"/>
    </source>
</evidence>
<dbReference type="Proteomes" id="UP000694892">
    <property type="component" value="Unassembled WGS sequence"/>
</dbReference>
<name>A0A974GYB1_XENLA</name>
<protein>
    <submittedName>
        <fullName evidence="2">Uncharacterized protein</fullName>
    </submittedName>
</protein>
<dbReference type="EMBL" id="KV493673">
    <property type="protein sequence ID" value="OCT55398.1"/>
    <property type="molecule type" value="Genomic_DNA"/>
</dbReference>
<feature type="region of interest" description="Disordered" evidence="1">
    <location>
        <begin position="1"/>
        <end position="102"/>
    </location>
</feature>
<feature type="compositionally biased region" description="Polar residues" evidence="1">
    <location>
        <begin position="42"/>
        <end position="53"/>
    </location>
</feature>
<dbReference type="AlphaFoldDB" id="A0A974GYB1"/>
<gene>
    <name evidence="2" type="ORF">XELAEV_18002446mg</name>
</gene>
<feature type="compositionally biased region" description="Polar residues" evidence="1">
    <location>
        <begin position="138"/>
        <end position="172"/>
    </location>
</feature>
<evidence type="ECO:0000313" key="2">
    <source>
        <dbReference type="EMBL" id="OCT55398.1"/>
    </source>
</evidence>